<dbReference type="SUPFAM" id="SSF51905">
    <property type="entry name" value="FAD/NAD(P)-binding domain"/>
    <property type="match status" value="1"/>
</dbReference>
<name>A0A0A8H3S9_9BACT</name>
<accession>A0A0A8H3S9</accession>
<evidence type="ECO:0000256" key="4">
    <source>
        <dbReference type="ARBA" id="ARBA00006389"/>
    </source>
</evidence>
<dbReference type="InterPro" id="IPR036188">
    <property type="entry name" value="FAD/NAD-bd_sf"/>
</dbReference>
<evidence type="ECO:0000256" key="9">
    <source>
        <dbReference type="ARBA" id="ARBA00023002"/>
    </source>
</evidence>
<evidence type="ECO:0000256" key="2">
    <source>
        <dbReference type="ARBA" id="ARBA00001974"/>
    </source>
</evidence>
<dbReference type="Pfam" id="PF06039">
    <property type="entry name" value="Mqo"/>
    <property type="match status" value="1"/>
</dbReference>
<dbReference type="KEGG" id="cis:CINS_0546"/>
<evidence type="ECO:0000256" key="10">
    <source>
        <dbReference type="ARBA" id="ARBA00030660"/>
    </source>
</evidence>
<protein>
    <recommendedName>
        <fullName evidence="5">malate dehydrogenase (quinone)</fullName>
        <ecNumber evidence="5">1.1.5.4</ecNumber>
    </recommendedName>
    <alternativeName>
        <fullName evidence="11">MQO</fullName>
    </alternativeName>
    <alternativeName>
        <fullName evidence="10">Malate dehydrogenase [quinone]</fullName>
    </alternativeName>
</protein>
<dbReference type="PANTHER" id="PTHR43104:SF2">
    <property type="entry name" value="L-2-HYDROXYGLUTARATE DEHYDROGENASE, MITOCHONDRIAL"/>
    <property type="match status" value="1"/>
</dbReference>
<dbReference type="STRING" id="1031564.CINS_0546"/>
<proteinExistence type="inferred from homology"/>
<evidence type="ECO:0000313" key="13">
    <source>
        <dbReference type="Proteomes" id="UP000031163"/>
    </source>
</evidence>
<evidence type="ECO:0000313" key="12">
    <source>
        <dbReference type="EMBL" id="AJC87524.1"/>
    </source>
</evidence>
<dbReference type="EC" id="1.1.5.4" evidence="5"/>
<dbReference type="InterPro" id="IPR006231">
    <property type="entry name" value="MQO"/>
</dbReference>
<keyword evidence="8" id="KW-0274">FAD</keyword>
<dbReference type="UniPathway" id="UPA00223">
    <property type="reaction ID" value="UER01008"/>
</dbReference>
<dbReference type="AlphaFoldDB" id="A0A0A8H3S9"/>
<sequence length="448" mass="50463">MDQKHFDTIVVGAGISGAAAFYELARYTDIQNIALLEKYSSAATLNSHGTSNSQTIHCGDIETNYTLEKAKKVKKTADMIVKYGILQNAQNKFMYSHQKLALGVGNIECDYMKHRYEEFKDLYPYIKFYTKEEIKKIEPNIVLNEHGNADRTDEVVAMGVEAGAVYTTVDFGLMSQSLIEQACKQGKNTHVAFNQEVVFIEKKDDIFYIKTADFKEYTAKSIIVNAGAHSLFLAHKMKIGLDKSCFPVAGSFYLSKKKILNGKVYMVQNPKLPFAALHGDPDLLANMNTRFGPTALVIPMLERYHGFKSLPEFFKTLNLDMKVVKICLNLFKDSTIRNYILYNYLFEIPYINKKLFIKDAKKIVPSLKVDDIYYAKNFGGVRPQVLDKKTGELMLGEASITEIPGIIFNMTPSPGATSCLGNAQRDARLICQYLGANFNEDLFSTELL</sequence>
<comment type="similarity">
    <text evidence="4">Belongs to the MQO family.</text>
</comment>
<evidence type="ECO:0000256" key="7">
    <source>
        <dbReference type="ARBA" id="ARBA00022630"/>
    </source>
</evidence>
<dbReference type="GeneID" id="74431355"/>
<evidence type="ECO:0000256" key="1">
    <source>
        <dbReference type="ARBA" id="ARBA00001139"/>
    </source>
</evidence>
<dbReference type="Gene3D" id="3.50.50.60">
    <property type="entry name" value="FAD/NAD(P)-binding domain"/>
    <property type="match status" value="1"/>
</dbReference>
<evidence type="ECO:0000256" key="3">
    <source>
        <dbReference type="ARBA" id="ARBA00005012"/>
    </source>
</evidence>
<gene>
    <name evidence="12" type="primary">mqo</name>
    <name evidence="12" type="ORF">CINS_0546</name>
</gene>
<dbReference type="PANTHER" id="PTHR43104">
    <property type="entry name" value="L-2-HYDROXYGLUTARATE DEHYDROGENASE, MITOCHONDRIAL"/>
    <property type="match status" value="1"/>
</dbReference>
<comment type="cofactor">
    <cofactor evidence="2">
        <name>FAD</name>
        <dbReference type="ChEBI" id="CHEBI:57692"/>
    </cofactor>
</comment>
<organism evidence="12 13">
    <name type="scientific">Campylobacter insulaenigrae NCTC 12927</name>
    <dbReference type="NCBI Taxonomy" id="1031564"/>
    <lineage>
        <taxon>Bacteria</taxon>
        <taxon>Pseudomonadati</taxon>
        <taxon>Campylobacterota</taxon>
        <taxon>Epsilonproteobacteria</taxon>
        <taxon>Campylobacterales</taxon>
        <taxon>Campylobacteraceae</taxon>
        <taxon>Campylobacter</taxon>
    </lineage>
</organism>
<evidence type="ECO:0000256" key="5">
    <source>
        <dbReference type="ARBA" id="ARBA00013026"/>
    </source>
</evidence>
<keyword evidence="6" id="KW-0816">Tricarboxylic acid cycle</keyword>
<dbReference type="HOGENOM" id="CLU_613842_0_0_7"/>
<comment type="pathway">
    <text evidence="3">Carbohydrate metabolism; tricarboxylic acid cycle; oxaloacetate from (S)-malate (quinone route): step 1/1.</text>
</comment>
<dbReference type="EMBL" id="CP007770">
    <property type="protein sequence ID" value="AJC87524.1"/>
    <property type="molecule type" value="Genomic_DNA"/>
</dbReference>
<evidence type="ECO:0000256" key="6">
    <source>
        <dbReference type="ARBA" id="ARBA00022532"/>
    </source>
</evidence>
<reference evidence="12 13" key="1">
    <citation type="journal article" date="2014" name="Genome Biol. Evol.">
        <title>Comparative Genomics of the Campylobacter lari Group.</title>
        <authorList>
            <person name="Miller W.G."/>
            <person name="Yee E."/>
            <person name="Chapman M.H."/>
            <person name="Smith T.P."/>
            <person name="Bono J.L."/>
            <person name="Huynh S."/>
            <person name="Parker C.T."/>
            <person name="Vandamme P."/>
            <person name="Luong K."/>
            <person name="Korlach J."/>
        </authorList>
    </citation>
    <scope>NUCLEOTIDE SEQUENCE [LARGE SCALE GENOMIC DNA]</scope>
    <source>
        <strain evidence="12 13">NCTC 12927</strain>
    </source>
</reference>
<keyword evidence="7" id="KW-0285">Flavoprotein</keyword>
<dbReference type="GO" id="GO:0006099">
    <property type="term" value="P:tricarboxylic acid cycle"/>
    <property type="evidence" value="ECO:0007669"/>
    <property type="project" value="UniProtKB-UniPathway"/>
</dbReference>
<dbReference type="RefSeq" id="WP_039649632.1">
    <property type="nucleotide sequence ID" value="NZ_CP007770.1"/>
</dbReference>
<evidence type="ECO:0000256" key="11">
    <source>
        <dbReference type="ARBA" id="ARBA00031550"/>
    </source>
</evidence>
<comment type="catalytic activity">
    <reaction evidence="1">
        <text>(S)-malate + a quinone = a quinol + oxaloacetate</text>
        <dbReference type="Rhea" id="RHEA:46012"/>
        <dbReference type="ChEBI" id="CHEBI:15589"/>
        <dbReference type="ChEBI" id="CHEBI:16452"/>
        <dbReference type="ChEBI" id="CHEBI:24646"/>
        <dbReference type="ChEBI" id="CHEBI:132124"/>
        <dbReference type="EC" id="1.1.5.4"/>
    </reaction>
</comment>
<keyword evidence="9 12" id="KW-0560">Oxidoreductase</keyword>
<evidence type="ECO:0000256" key="8">
    <source>
        <dbReference type="ARBA" id="ARBA00022827"/>
    </source>
</evidence>
<dbReference type="Gene3D" id="3.30.9.10">
    <property type="entry name" value="D-Amino Acid Oxidase, subunit A, domain 2"/>
    <property type="match status" value="1"/>
</dbReference>
<dbReference type="GO" id="GO:0047545">
    <property type="term" value="F:(S)-2-hydroxyglutarate dehydrogenase activity"/>
    <property type="evidence" value="ECO:0007669"/>
    <property type="project" value="TreeGrafter"/>
</dbReference>
<dbReference type="Proteomes" id="UP000031163">
    <property type="component" value="Chromosome"/>
</dbReference>
<dbReference type="GO" id="GO:0008924">
    <property type="term" value="F:L-malate dehydrogenase (quinone) activity"/>
    <property type="evidence" value="ECO:0007669"/>
    <property type="project" value="UniProtKB-EC"/>
</dbReference>
<dbReference type="GO" id="GO:0005737">
    <property type="term" value="C:cytoplasm"/>
    <property type="evidence" value="ECO:0007669"/>
    <property type="project" value="TreeGrafter"/>
</dbReference>